<evidence type="ECO:0008006" key="3">
    <source>
        <dbReference type="Google" id="ProtNLM"/>
    </source>
</evidence>
<evidence type="ECO:0000313" key="1">
    <source>
        <dbReference type="EMBL" id="WMV32867.1"/>
    </source>
</evidence>
<accession>A0AAF0R2L7</accession>
<dbReference type="Proteomes" id="UP001234989">
    <property type="component" value="Chromosome 6"/>
</dbReference>
<gene>
    <name evidence="1" type="ORF">MTR67_026252</name>
</gene>
<sequence length="183" mass="20196">MKKDIAGFLANFPNYQQVKVEHQRLGSLSQAIDRMTKSANFIPVNVSFPAADYAKLYIREMVKLHGVHVSIISNRELKETKVSWTKLFEVSPKFHRKNVSTPNSQGVSGSGSYVIRPTCARCGKKHNGKCLAGTKGCYGRGGSHHLTNDCPVLKARGREDKKVPPNGSDMCYALLDSDISCLL</sequence>
<reference evidence="1" key="1">
    <citation type="submission" date="2023-08" db="EMBL/GenBank/DDBJ databases">
        <title>A de novo genome assembly of Solanum verrucosum Schlechtendal, a Mexican diploid species geographically isolated from the other diploid A-genome species in potato relatives.</title>
        <authorList>
            <person name="Hosaka K."/>
        </authorList>
    </citation>
    <scope>NUCLEOTIDE SEQUENCE</scope>
    <source>
        <tissue evidence="1">Young leaves</tissue>
    </source>
</reference>
<dbReference type="EMBL" id="CP133617">
    <property type="protein sequence ID" value="WMV32867.1"/>
    <property type="molecule type" value="Genomic_DNA"/>
</dbReference>
<organism evidence="1 2">
    <name type="scientific">Solanum verrucosum</name>
    <dbReference type="NCBI Taxonomy" id="315347"/>
    <lineage>
        <taxon>Eukaryota</taxon>
        <taxon>Viridiplantae</taxon>
        <taxon>Streptophyta</taxon>
        <taxon>Embryophyta</taxon>
        <taxon>Tracheophyta</taxon>
        <taxon>Spermatophyta</taxon>
        <taxon>Magnoliopsida</taxon>
        <taxon>eudicotyledons</taxon>
        <taxon>Gunneridae</taxon>
        <taxon>Pentapetalae</taxon>
        <taxon>asterids</taxon>
        <taxon>lamiids</taxon>
        <taxon>Solanales</taxon>
        <taxon>Solanaceae</taxon>
        <taxon>Solanoideae</taxon>
        <taxon>Solaneae</taxon>
        <taxon>Solanum</taxon>
    </lineage>
</organism>
<evidence type="ECO:0000313" key="2">
    <source>
        <dbReference type="Proteomes" id="UP001234989"/>
    </source>
</evidence>
<proteinExistence type="predicted"/>
<name>A0AAF0R2L7_SOLVR</name>
<dbReference type="AlphaFoldDB" id="A0AAF0R2L7"/>
<protein>
    <recommendedName>
        <fullName evidence="3">Gag-pol polyprotein</fullName>
    </recommendedName>
</protein>
<keyword evidence="2" id="KW-1185">Reference proteome</keyword>